<feature type="domain" description="KOW" evidence="6">
    <location>
        <begin position="9"/>
        <end position="36"/>
    </location>
</feature>
<dbReference type="GO" id="GO:0006412">
    <property type="term" value="P:translation"/>
    <property type="evidence" value="ECO:0007669"/>
    <property type="project" value="InterPro"/>
</dbReference>
<evidence type="ECO:0000256" key="4">
    <source>
        <dbReference type="ARBA" id="ARBA00035206"/>
    </source>
</evidence>
<dbReference type="InterPro" id="IPR014722">
    <property type="entry name" value="Rib_uL2_dom2"/>
</dbReference>
<dbReference type="CDD" id="cd06089">
    <property type="entry name" value="KOW_RPL26"/>
    <property type="match status" value="1"/>
</dbReference>
<dbReference type="NCBIfam" id="TIGR01079">
    <property type="entry name" value="rplX_bact"/>
    <property type="match status" value="1"/>
</dbReference>
<keyword evidence="3" id="KW-0687">Ribonucleoprotein</keyword>
<evidence type="ECO:0000256" key="3">
    <source>
        <dbReference type="ARBA" id="ARBA00023274"/>
    </source>
</evidence>
<evidence type="ECO:0000313" key="7">
    <source>
        <dbReference type="EMBL" id="AEP12236.1"/>
    </source>
</evidence>
<evidence type="ECO:0000313" key="8">
    <source>
        <dbReference type="Proteomes" id="UP000006791"/>
    </source>
</evidence>
<comment type="similarity">
    <text evidence="1">Belongs to the universal ribosomal protein uL24 family.</text>
</comment>
<protein>
    <recommendedName>
        <fullName evidence="4">Large ribosomal subunit protein uL24</fullName>
    </recommendedName>
    <alternativeName>
        <fullName evidence="5">50S ribosomal protein L24</fullName>
    </alternativeName>
</protein>
<dbReference type="GO" id="GO:0003735">
    <property type="term" value="F:structural constituent of ribosome"/>
    <property type="evidence" value="ECO:0007669"/>
    <property type="project" value="InterPro"/>
</dbReference>
<dbReference type="GO" id="GO:1990904">
    <property type="term" value="C:ribonucleoprotein complex"/>
    <property type="evidence" value="ECO:0007669"/>
    <property type="project" value="UniProtKB-KW"/>
</dbReference>
<organism evidence="7 8">
    <name type="scientific">Chloracidobacterium thermophilum (strain B)</name>
    <dbReference type="NCBI Taxonomy" id="981222"/>
    <lineage>
        <taxon>Bacteria</taxon>
        <taxon>Pseudomonadati</taxon>
        <taxon>Acidobacteriota</taxon>
        <taxon>Terriglobia</taxon>
        <taxon>Terriglobales</taxon>
        <taxon>Acidobacteriaceae</taxon>
        <taxon>Chloracidobacterium</taxon>
    </lineage>
</organism>
<proteinExistence type="inferred from homology"/>
<accession>G2LHH3</accession>
<dbReference type="PANTHER" id="PTHR12903">
    <property type="entry name" value="MITOCHONDRIAL RIBOSOMAL PROTEIN L24"/>
    <property type="match status" value="1"/>
</dbReference>
<evidence type="ECO:0000256" key="5">
    <source>
        <dbReference type="ARBA" id="ARBA00035478"/>
    </source>
</evidence>
<dbReference type="SUPFAM" id="SSF50104">
    <property type="entry name" value="Translation proteins SH3-like domain"/>
    <property type="match status" value="1"/>
</dbReference>
<dbReference type="RefSeq" id="WP_014099973.1">
    <property type="nucleotide sequence ID" value="NC_016024.1"/>
</dbReference>
<keyword evidence="2 7" id="KW-0689">Ribosomal protein</keyword>
<dbReference type="Proteomes" id="UP000006791">
    <property type="component" value="Chromosome 1"/>
</dbReference>
<dbReference type="InterPro" id="IPR003256">
    <property type="entry name" value="Ribosomal_uL24"/>
</dbReference>
<dbReference type="AlphaFoldDB" id="G2LHH3"/>
<dbReference type="GO" id="GO:0005840">
    <property type="term" value="C:ribosome"/>
    <property type="evidence" value="ECO:0007669"/>
    <property type="project" value="UniProtKB-KW"/>
</dbReference>
<dbReference type="EMBL" id="CP002514">
    <property type="protein sequence ID" value="AEP12236.1"/>
    <property type="molecule type" value="Genomic_DNA"/>
</dbReference>
<evidence type="ECO:0000259" key="6">
    <source>
        <dbReference type="SMART" id="SM00739"/>
    </source>
</evidence>
<keyword evidence="8" id="KW-1185">Reference proteome</keyword>
<evidence type="ECO:0000256" key="1">
    <source>
        <dbReference type="ARBA" id="ARBA00010618"/>
    </source>
</evidence>
<evidence type="ECO:0000256" key="2">
    <source>
        <dbReference type="ARBA" id="ARBA00022980"/>
    </source>
</evidence>
<reference evidence="7 8" key="1">
    <citation type="journal article" date="2012" name="Environ. Microbiol.">
        <title>Complete genome of Candidatus Chloracidobacterium thermophilum, a chlorophyll-based photoheterotroph belonging to the phylum Acidobacteria.</title>
        <authorList>
            <person name="Garcia Costas A.M."/>
            <person name="Liu Z."/>
            <person name="Tomsho L.P."/>
            <person name="Schuster S.C."/>
            <person name="Ward D.M."/>
            <person name="Bryant D.A."/>
        </authorList>
    </citation>
    <scope>NUCLEOTIDE SEQUENCE [LARGE SCALE GENOMIC DNA]</scope>
    <source>
        <strain evidence="7 8">B</strain>
    </source>
</reference>
<dbReference type="InterPro" id="IPR005824">
    <property type="entry name" value="KOW"/>
</dbReference>
<name>G2LHH3_CHLTF</name>
<dbReference type="SMART" id="SM00739">
    <property type="entry name" value="KOW"/>
    <property type="match status" value="1"/>
</dbReference>
<gene>
    <name evidence="7" type="ordered locus">Cabther_A1486</name>
</gene>
<dbReference type="InterPro" id="IPR041988">
    <property type="entry name" value="Ribosomal_uL24_KOW"/>
</dbReference>
<dbReference type="HOGENOM" id="CLU_093315_3_1_0"/>
<dbReference type="KEGG" id="ctm:Cabther_A1486"/>
<dbReference type="GO" id="GO:0003723">
    <property type="term" value="F:RNA binding"/>
    <property type="evidence" value="ECO:0007669"/>
    <property type="project" value="InterPro"/>
</dbReference>
<dbReference type="STRING" id="981222.Cabther_A1486"/>
<sequence length="77" mass="8708">MKSNKLSKNLRVGDSVILISGKDKRKIGLVKKIDRSNLRLLVEGISMSKKHIKKTSQNNGGIIEEETWLSFSKVKKQ</sequence>
<dbReference type="OrthoDB" id="9807419at2"/>
<dbReference type="Pfam" id="PF00467">
    <property type="entry name" value="KOW"/>
    <property type="match status" value="1"/>
</dbReference>
<dbReference type="InterPro" id="IPR008991">
    <property type="entry name" value="Translation_prot_SH3-like_sf"/>
</dbReference>
<dbReference type="Gene3D" id="2.30.30.30">
    <property type="match status" value="1"/>
</dbReference>